<dbReference type="FunFam" id="3.40.50.12780:FF:000003">
    <property type="entry name" value="Long-chain-fatty-acid--CoA ligase FadD"/>
    <property type="match status" value="1"/>
</dbReference>
<dbReference type="Pfam" id="PF00501">
    <property type="entry name" value="AMP-binding"/>
    <property type="match status" value="1"/>
</dbReference>
<feature type="domain" description="AMP-dependent synthetase/ligase" evidence="12">
    <location>
        <begin position="35"/>
        <end position="401"/>
    </location>
</feature>
<dbReference type="InterPro" id="IPR045851">
    <property type="entry name" value="AMP-bd_C_sf"/>
</dbReference>
<dbReference type="GO" id="GO:0005524">
    <property type="term" value="F:ATP binding"/>
    <property type="evidence" value="ECO:0007669"/>
    <property type="project" value="UniProtKB-KW"/>
</dbReference>
<keyword evidence="15" id="KW-1185">Reference proteome</keyword>
<dbReference type="EC" id="6.2.1.12" evidence="4"/>
<dbReference type="GO" id="GO:0016207">
    <property type="term" value="F:4-coumarate-CoA ligase activity"/>
    <property type="evidence" value="ECO:0007669"/>
    <property type="project" value="UniProtKB-EC"/>
</dbReference>
<protein>
    <recommendedName>
        <fullName evidence="4">4-coumarate--CoA ligase</fullName>
        <ecNumber evidence="4">6.2.1.12</ecNumber>
    </recommendedName>
</protein>
<evidence type="ECO:0000256" key="10">
    <source>
        <dbReference type="ARBA" id="ARBA00034223"/>
    </source>
</evidence>
<evidence type="ECO:0000313" key="14">
    <source>
        <dbReference type="EMBL" id="KAB5573056.1"/>
    </source>
</evidence>
<feature type="domain" description="AMP-binding enzyme C-terminal" evidence="13">
    <location>
        <begin position="452"/>
        <end position="507"/>
    </location>
</feature>
<dbReference type="Gene3D" id="3.40.50.12780">
    <property type="entry name" value="N-terminal domain of ligase-like"/>
    <property type="match status" value="1"/>
</dbReference>
<reference evidence="15" key="1">
    <citation type="journal article" date="2019" name="Gigascience">
        <title>De novo genome assembly of the endangered Acer yangbiense, a plant species with extremely small populations endemic to Yunnan Province, China.</title>
        <authorList>
            <person name="Yang J."/>
            <person name="Wariss H.M."/>
            <person name="Tao L."/>
            <person name="Zhang R."/>
            <person name="Yun Q."/>
            <person name="Hollingsworth P."/>
            <person name="Dao Z."/>
            <person name="Luo G."/>
            <person name="Guo H."/>
            <person name="Ma Y."/>
            <person name="Sun W."/>
        </authorList>
    </citation>
    <scope>NUCLEOTIDE SEQUENCE [LARGE SCALE GENOMIC DNA]</scope>
    <source>
        <strain evidence="15">cv. br00</strain>
    </source>
</reference>
<evidence type="ECO:0000256" key="4">
    <source>
        <dbReference type="ARBA" id="ARBA00012959"/>
    </source>
</evidence>
<evidence type="ECO:0000256" key="7">
    <source>
        <dbReference type="ARBA" id="ARBA00022840"/>
    </source>
</evidence>
<name>A0A5N5P2U2_9ROSI</name>
<evidence type="ECO:0000259" key="12">
    <source>
        <dbReference type="Pfam" id="PF00501"/>
    </source>
</evidence>
<dbReference type="PROSITE" id="PS00455">
    <property type="entry name" value="AMP_BINDING"/>
    <property type="match status" value="1"/>
</dbReference>
<dbReference type="Gene3D" id="3.30.300.30">
    <property type="match status" value="1"/>
</dbReference>
<evidence type="ECO:0000256" key="9">
    <source>
        <dbReference type="ARBA" id="ARBA00034219"/>
    </source>
</evidence>
<comment type="similarity">
    <text evidence="3">Belongs to the ATP-dependent AMP-binding enzyme family.</text>
</comment>
<keyword evidence="5" id="KW-0436">Ligase</keyword>
<comment type="caution">
    <text evidence="14">The sequence shown here is derived from an EMBL/GenBank/DDBJ whole genome shotgun (WGS) entry which is preliminary data.</text>
</comment>
<keyword evidence="8" id="KW-0587">Phenylpropanoid metabolism</keyword>
<evidence type="ECO:0000313" key="15">
    <source>
        <dbReference type="Proteomes" id="UP000326939"/>
    </source>
</evidence>
<dbReference type="PANTHER" id="PTHR24096:SF406">
    <property type="entry name" value="4-COUMARATE--COA LIGASE 2"/>
    <property type="match status" value="1"/>
</dbReference>
<dbReference type="CDD" id="cd05904">
    <property type="entry name" value="4CL"/>
    <property type="match status" value="1"/>
</dbReference>
<dbReference type="InterPro" id="IPR000873">
    <property type="entry name" value="AMP-dep_synth/lig_dom"/>
</dbReference>
<dbReference type="AlphaFoldDB" id="A0A5N5P2U2"/>
<keyword evidence="7" id="KW-0067">ATP-binding</keyword>
<comment type="pathway">
    <text evidence="2">Phytoalexin biosynthesis; 3,4',5-trihydroxystilbene biosynthesis; 3,4',5-trihydroxystilbene from trans-4-coumarate: step 1/2.</text>
</comment>
<evidence type="ECO:0000256" key="3">
    <source>
        <dbReference type="ARBA" id="ARBA00006432"/>
    </source>
</evidence>
<evidence type="ECO:0000256" key="11">
    <source>
        <dbReference type="ARBA" id="ARBA00034252"/>
    </source>
</evidence>
<evidence type="ECO:0000256" key="6">
    <source>
        <dbReference type="ARBA" id="ARBA00022741"/>
    </source>
</evidence>
<gene>
    <name evidence="14" type="ORF">DKX38_000250</name>
</gene>
<dbReference type="GO" id="GO:0009698">
    <property type="term" value="P:phenylpropanoid metabolic process"/>
    <property type="evidence" value="ECO:0007669"/>
    <property type="project" value="UniProtKB-KW"/>
</dbReference>
<evidence type="ECO:0000256" key="5">
    <source>
        <dbReference type="ARBA" id="ARBA00022598"/>
    </source>
</evidence>
<keyword evidence="6" id="KW-0547">Nucleotide-binding</keyword>
<comment type="catalytic activity">
    <reaction evidence="10">
        <text>(E)-4-coumaroyl-AMP + CoA = (E)-4-coumaroyl-CoA + AMP + H(+)</text>
        <dbReference type="Rhea" id="RHEA:72423"/>
        <dbReference type="ChEBI" id="CHEBI:15378"/>
        <dbReference type="ChEBI" id="CHEBI:57287"/>
        <dbReference type="ChEBI" id="CHEBI:85008"/>
        <dbReference type="ChEBI" id="CHEBI:192348"/>
        <dbReference type="ChEBI" id="CHEBI:456215"/>
    </reaction>
    <physiologicalReaction direction="left-to-right" evidence="10">
        <dbReference type="Rhea" id="RHEA:72424"/>
    </physiologicalReaction>
</comment>
<evidence type="ECO:0000256" key="2">
    <source>
        <dbReference type="ARBA" id="ARBA00004930"/>
    </source>
</evidence>
<organism evidence="14 15">
    <name type="scientific">Salix brachista</name>
    <dbReference type="NCBI Taxonomy" id="2182728"/>
    <lineage>
        <taxon>Eukaryota</taxon>
        <taxon>Viridiplantae</taxon>
        <taxon>Streptophyta</taxon>
        <taxon>Embryophyta</taxon>
        <taxon>Tracheophyta</taxon>
        <taxon>Spermatophyta</taxon>
        <taxon>Magnoliopsida</taxon>
        <taxon>eudicotyledons</taxon>
        <taxon>Gunneridae</taxon>
        <taxon>Pentapetalae</taxon>
        <taxon>rosids</taxon>
        <taxon>fabids</taxon>
        <taxon>Malpighiales</taxon>
        <taxon>Salicaceae</taxon>
        <taxon>Saliceae</taxon>
        <taxon>Salix</taxon>
    </lineage>
</organism>
<dbReference type="Proteomes" id="UP000326939">
    <property type="component" value="Chromosome 1"/>
</dbReference>
<dbReference type="Pfam" id="PF13193">
    <property type="entry name" value="AMP-binding_C"/>
    <property type="match status" value="1"/>
</dbReference>
<comment type="catalytic activity">
    <reaction evidence="11">
        <text>(E)-4-coumarate + ATP + CoA = (E)-4-coumaroyl-CoA + AMP + diphosphate</text>
        <dbReference type="Rhea" id="RHEA:19641"/>
        <dbReference type="ChEBI" id="CHEBI:12876"/>
        <dbReference type="ChEBI" id="CHEBI:30616"/>
        <dbReference type="ChEBI" id="CHEBI:33019"/>
        <dbReference type="ChEBI" id="CHEBI:57287"/>
        <dbReference type="ChEBI" id="CHEBI:85008"/>
        <dbReference type="ChEBI" id="CHEBI:456215"/>
        <dbReference type="EC" id="6.2.1.12"/>
    </reaction>
    <physiologicalReaction direction="left-to-right" evidence="11">
        <dbReference type="Rhea" id="RHEA:19642"/>
    </physiologicalReaction>
</comment>
<comment type="cofactor">
    <cofactor evidence="1">
        <name>Mg(2+)</name>
        <dbReference type="ChEBI" id="CHEBI:18420"/>
    </cofactor>
</comment>
<dbReference type="EMBL" id="VDCV01000001">
    <property type="protein sequence ID" value="KAB5573056.1"/>
    <property type="molecule type" value="Genomic_DNA"/>
</dbReference>
<comment type="catalytic activity">
    <reaction evidence="9">
        <text>(E)-4-coumarate + ATP + H(+) = (E)-4-coumaroyl-AMP + diphosphate</text>
        <dbReference type="Rhea" id="RHEA:72419"/>
        <dbReference type="ChEBI" id="CHEBI:12876"/>
        <dbReference type="ChEBI" id="CHEBI:15378"/>
        <dbReference type="ChEBI" id="CHEBI:30616"/>
        <dbReference type="ChEBI" id="CHEBI:33019"/>
        <dbReference type="ChEBI" id="CHEBI:192348"/>
    </reaction>
    <physiologicalReaction direction="left-to-right" evidence="9">
        <dbReference type="Rhea" id="RHEA:72420"/>
    </physiologicalReaction>
</comment>
<dbReference type="InterPro" id="IPR025110">
    <property type="entry name" value="AMP-bd_C"/>
</dbReference>
<sequence>MDTMMNPQEEFIFRSKLPDIFIPKNLPLHTYVLENLSKHSSKPCLINGANGDVYTYADVELTVRRVASGLNKIGIQQGDVIMLFLPSSPEFVLAFLGASHRGAITTAANPFSTPAELAKHAKASKAKLLITQACYYEKVKDFSQENGVKIMCVDSAPDGCLHFSDLTQADENEMPRVDLHPDDVVALPYSSGTTGLPKGVMLTHKGLITSVAQQVDGENPNLYFHSEDVILCVLPMFHIYALNSIMLCGLRVGASILILPKFEIGSLLGLIEKYKVSIAPVVPPVMLAIAKSADLDKHDLSSVRMLKSGGAPLGKELEDTVRAKFPQARLGQGYGMTEAGPVLAMCLAFAKEPFDIKPGACGTVVRNAEMKIVDPETGASLPRNQPGEICIRGDQIMKGYLNDPEATSRTIDKQGWLHTGDIGFIDDDDELFIVDRLKELIKYKGFQVAPAELEALLLAHPEISDAAVVGMKDEDAGEVPVAFAVKSEKSQVTEDEIKQYISKQVNPTLQSISFLLIAVFPLVADKRAHHDFDDAGDILQENKTSVLHRSYSQGTVRKNPEEKSERKVGRHVIEDVNLTLYFISLMIEKMSMDQGKDMYQTQEHYCFCIKAL</sequence>
<evidence type="ECO:0000259" key="13">
    <source>
        <dbReference type="Pfam" id="PF13193"/>
    </source>
</evidence>
<dbReference type="InterPro" id="IPR042099">
    <property type="entry name" value="ANL_N_sf"/>
</dbReference>
<evidence type="ECO:0000256" key="8">
    <source>
        <dbReference type="ARBA" id="ARBA00023051"/>
    </source>
</evidence>
<dbReference type="PANTHER" id="PTHR24096">
    <property type="entry name" value="LONG-CHAIN-FATTY-ACID--COA LIGASE"/>
    <property type="match status" value="1"/>
</dbReference>
<accession>A0A5N5P2U2</accession>
<evidence type="ECO:0000256" key="1">
    <source>
        <dbReference type="ARBA" id="ARBA00001946"/>
    </source>
</evidence>
<dbReference type="InterPro" id="IPR020845">
    <property type="entry name" value="AMP-binding_CS"/>
</dbReference>
<dbReference type="SUPFAM" id="SSF56801">
    <property type="entry name" value="Acetyl-CoA synthetase-like"/>
    <property type="match status" value="1"/>
</dbReference>
<proteinExistence type="inferred from homology"/>